<evidence type="ECO:0000313" key="5">
    <source>
        <dbReference type="Proteomes" id="UP000178622"/>
    </source>
</evidence>
<keyword evidence="5" id="KW-1185">Reference proteome</keyword>
<organism evidence="4 5">
    <name type="scientific">Floricoccus tropicus</name>
    <dbReference type="NCBI Taxonomy" id="1859473"/>
    <lineage>
        <taxon>Bacteria</taxon>
        <taxon>Bacillati</taxon>
        <taxon>Bacillota</taxon>
        <taxon>Bacilli</taxon>
        <taxon>Lactobacillales</taxon>
        <taxon>Streptococcaceae</taxon>
        <taxon>Floricoccus</taxon>
    </lineage>
</organism>
<dbReference type="Pfam" id="PF07155">
    <property type="entry name" value="ECF-ribofla_trS"/>
    <property type="match status" value="1"/>
</dbReference>
<protein>
    <recommendedName>
        <fullName evidence="6">ECF transporter S component</fullName>
    </recommendedName>
</protein>
<dbReference type="EMBL" id="MKIR01000001">
    <property type="protein sequence ID" value="OFI50432.1"/>
    <property type="molecule type" value="Genomic_DNA"/>
</dbReference>
<dbReference type="Gene3D" id="1.10.1760.20">
    <property type="match status" value="1"/>
</dbReference>
<feature type="transmembrane region" description="Helical" evidence="3">
    <location>
        <begin position="95"/>
        <end position="116"/>
    </location>
</feature>
<dbReference type="STRING" id="1859473.BG261_00685"/>
<evidence type="ECO:0000256" key="2">
    <source>
        <dbReference type="ARBA" id="ARBA00022989"/>
    </source>
</evidence>
<evidence type="ECO:0000313" key="4">
    <source>
        <dbReference type="EMBL" id="OFI50432.1"/>
    </source>
</evidence>
<keyword evidence="2 3" id="KW-1133">Transmembrane helix</keyword>
<evidence type="ECO:0000256" key="1">
    <source>
        <dbReference type="ARBA" id="ARBA00022692"/>
    </source>
</evidence>
<keyword evidence="1 3" id="KW-0812">Transmembrane</keyword>
<dbReference type="InterPro" id="IPR009825">
    <property type="entry name" value="ECF_substrate-spec-like"/>
</dbReference>
<dbReference type="PANTHER" id="PTHR37815:SF3">
    <property type="entry name" value="UPF0397 PROTEIN SPR0429"/>
    <property type="match status" value="1"/>
</dbReference>
<proteinExistence type="predicted"/>
<sequence length="153" mass="16785">MNVKKLTFLSIYTALLVVFAYFLKIPTPTGVVTLLDAGIFLAALNFSNPIYVAGVAGGSAFIFDLLSGYPQWMFFSLIIHGLQGYFAYKKPTWLGFSLATIVMVVGYFIVTFFMYGMAGAIEGIVPNLLQNIVGIVVALLINKLVEGLKLKWI</sequence>
<dbReference type="OrthoDB" id="411368at2"/>
<evidence type="ECO:0000256" key="3">
    <source>
        <dbReference type="SAM" id="Phobius"/>
    </source>
</evidence>
<dbReference type="RefSeq" id="WP_070791213.1">
    <property type="nucleotide sequence ID" value="NZ_MKIR01000001.1"/>
</dbReference>
<name>A0A1E8GQA9_9LACT</name>
<dbReference type="PANTHER" id="PTHR37815">
    <property type="entry name" value="UPF0397 PROTEIN BC_2624-RELATED"/>
    <property type="match status" value="1"/>
</dbReference>
<gene>
    <name evidence="4" type="ORF">BG261_00685</name>
</gene>
<dbReference type="GO" id="GO:0016020">
    <property type="term" value="C:membrane"/>
    <property type="evidence" value="ECO:0007669"/>
    <property type="project" value="InterPro"/>
</dbReference>
<feature type="transmembrane region" description="Helical" evidence="3">
    <location>
        <begin position="128"/>
        <end position="145"/>
    </location>
</feature>
<keyword evidence="3" id="KW-0472">Membrane</keyword>
<comment type="caution">
    <text evidence="4">The sequence shown here is derived from an EMBL/GenBank/DDBJ whole genome shotgun (WGS) entry which is preliminary data.</text>
</comment>
<evidence type="ECO:0008006" key="6">
    <source>
        <dbReference type="Google" id="ProtNLM"/>
    </source>
</evidence>
<dbReference type="AlphaFoldDB" id="A0A1E8GQA9"/>
<feature type="transmembrane region" description="Helical" evidence="3">
    <location>
        <begin position="35"/>
        <end position="63"/>
    </location>
</feature>
<dbReference type="Proteomes" id="UP000178622">
    <property type="component" value="Unassembled WGS sequence"/>
</dbReference>
<accession>A0A1E8GQA9</accession>
<reference evidence="5" key="1">
    <citation type="submission" date="2016-09" db="EMBL/GenBank/DDBJ databases">
        <title>Draft genome sequence of a novel species of the family Streptococcaceae isolated from flowers.</title>
        <authorList>
            <person name="Chuah L.-O."/>
            <person name="Yap K.-P."/>
            <person name="Thong K.L."/>
            <person name="Liong M.T."/>
            <person name="Ahmad R."/>
            <person name="Rusul G."/>
        </authorList>
    </citation>
    <scope>NUCLEOTIDE SEQUENCE [LARGE SCALE GENOMIC DNA]</scope>
    <source>
        <strain evidence="5">DF1</strain>
    </source>
</reference>